<dbReference type="SUPFAM" id="SSF54001">
    <property type="entry name" value="Cysteine proteinases"/>
    <property type="match status" value="1"/>
</dbReference>
<feature type="domain" description="Ubiquitin-like protease family profile" evidence="3">
    <location>
        <begin position="190"/>
        <end position="296"/>
    </location>
</feature>
<keyword evidence="2" id="KW-0378">Hydrolase</keyword>
<keyword evidence="1" id="KW-0645">Protease</keyword>
<reference evidence="4" key="1">
    <citation type="journal article" date="2020" name="Nature">
        <title>Giant virus diversity and host interactions through global metagenomics.</title>
        <authorList>
            <person name="Schulz F."/>
            <person name="Roux S."/>
            <person name="Paez-Espino D."/>
            <person name="Jungbluth S."/>
            <person name="Walsh D.A."/>
            <person name="Denef V.J."/>
            <person name="McMahon K.D."/>
            <person name="Konstantinidis K.T."/>
            <person name="Eloe-Fadrosh E.A."/>
            <person name="Kyrpides N.C."/>
            <person name="Woyke T."/>
        </authorList>
    </citation>
    <scope>NUCLEOTIDE SEQUENCE</scope>
    <source>
        <strain evidence="4">GVMAG-M-3300023210-19</strain>
    </source>
</reference>
<evidence type="ECO:0000313" key="4">
    <source>
        <dbReference type="EMBL" id="QHT93024.1"/>
    </source>
</evidence>
<proteinExistence type="predicted"/>
<evidence type="ECO:0000256" key="2">
    <source>
        <dbReference type="ARBA" id="ARBA00022801"/>
    </source>
</evidence>
<dbReference type="Pfam" id="PF02902">
    <property type="entry name" value="Peptidase_C48"/>
    <property type="match status" value="1"/>
</dbReference>
<accession>A0A6C0IIQ0</accession>
<evidence type="ECO:0000256" key="1">
    <source>
        <dbReference type="ARBA" id="ARBA00022670"/>
    </source>
</evidence>
<dbReference type="GO" id="GO:0008234">
    <property type="term" value="F:cysteine-type peptidase activity"/>
    <property type="evidence" value="ECO:0007669"/>
    <property type="project" value="InterPro"/>
</dbReference>
<sequence>MVATTKKKHHKQKRKTLKKIHCNPSSKSDLHLRHSCMKKNTLQIIKDAFNQQYPDNMIKSTNPKTVWNELKTKVTQCEREDCWLELINDEFIREDLKKELFAPFQPSEWKNNPVTWLTNHDILKVLEQYEGVHTDFKFIGPTPIDFNSTPLYYYGKCVCQELCKMNIDKYLSEGINNVGIVFNLDKHNGSGSHWVSMYIDLKNKDVYYFDSNGIKPPMEVHQLIQNLQKEQKFNVHINEFEHQMQNTECGMYSMYFIITMLTEKLGKNSKNRKDIFEHMQRTRISDRKMKKLREKYFNK</sequence>
<dbReference type="AlphaFoldDB" id="A0A6C0IIQ0"/>
<dbReference type="GO" id="GO:0006508">
    <property type="term" value="P:proteolysis"/>
    <property type="evidence" value="ECO:0007669"/>
    <property type="project" value="UniProtKB-KW"/>
</dbReference>
<name>A0A6C0IIQ0_9ZZZZ</name>
<dbReference type="InterPro" id="IPR038765">
    <property type="entry name" value="Papain-like_cys_pep_sf"/>
</dbReference>
<evidence type="ECO:0000259" key="3">
    <source>
        <dbReference type="Pfam" id="PF02902"/>
    </source>
</evidence>
<dbReference type="EMBL" id="MN740199">
    <property type="protein sequence ID" value="QHT93024.1"/>
    <property type="molecule type" value="Genomic_DNA"/>
</dbReference>
<dbReference type="Gene3D" id="3.40.395.10">
    <property type="entry name" value="Adenoviral Proteinase, Chain A"/>
    <property type="match status" value="1"/>
</dbReference>
<protein>
    <recommendedName>
        <fullName evidence="3">Ubiquitin-like protease family profile domain-containing protein</fullName>
    </recommendedName>
</protein>
<organism evidence="4">
    <name type="scientific">viral metagenome</name>
    <dbReference type="NCBI Taxonomy" id="1070528"/>
    <lineage>
        <taxon>unclassified sequences</taxon>
        <taxon>metagenomes</taxon>
        <taxon>organismal metagenomes</taxon>
    </lineage>
</organism>
<dbReference type="InterPro" id="IPR003653">
    <property type="entry name" value="Peptidase_C48_C"/>
</dbReference>